<name>A0A4Q7YZJ8_9BACT</name>
<evidence type="ECO:0000256" key="1">
    <source>
        <dbReference type="SAM" id="Phobius"/>
    </source>
</evidence>
<proteinExistence type="predicted"/>
<dbReference type="AlphaFoldDB" id="A0A4Q7YZJ8"/>
<sequence length="295" mass="33012">MNVGLMIEITKAVALFAWPALIFYLTLTFRSELRTLLGVLPGALNRVRGADVLGIKLELAELRETSSEAQSQVLSIQTSVTSKEHKQLREPQIEDDPVARIRERAVVSPEAGVLLTSVYIEREIKEIVASSGLLSSYTSPQQGLKLLRERELMPAALAESLDKFMTIRTMIVHTDADPALTTEALSQGLVLLTMLRSIHRSSYEVVRTDVTLYSDPDGKVVVPDAKGVVLRARDQHGRPSASTQIHPTTRQMFVGTKVSWEWNLGKTWRETWFRDPDSQELFYAWSNSAEFVGMT</sequence>
<dbReference type="Proteomes" id="UP000292958">
    <property type="component" value="Unassembled WGS sequence"/>
</dbReference>
<dbReference type="EMBL" id="SHKW01000001">
    <property type="protein sequence ID" value="RZU42711.1"/>
    <property type="molecule type" value="Genomic_DNA"/>
</dbReference>
<evidence type="ECO:0000313" key="3">
    <source>
        <dbReference type="Proteomes" id="UP000292958"/>
    </source>
</evidence>
<feature type="transmembrane region" description="Helical" evidence="1">
    <location>
        <begin position="12"/>
        <end position="29"/>
    </location>
</feature>
<keyword evidence="1" id="KW-1133">Transmembrane helix</keyword>
<protein>
    <submittedName>
        <fullName evidence="2">Uncharacterized protein</fullName>
    </submittedName>
</protein>
<keyword evidence="1" id="KW-0812">Transmembrane</keyword>
<keyword evidence="3" id="KW-1185">Reference proteome</keyword>
<dbReference type="OrthoDB" id="9182727at2"/>
<accession>A0A4Q7YZJ8</accession>
<organism evidence="2 3">
    <name type="scientific">Edaphobacter modestus</name>
    <dbReference type="NCBI Taxonomy" id="388466"/>
    <lineage>
        <taxon>Bacteria</taxon>
        <taxon>Pseudomonadati</taxon>
        <taxon>Acidobacteriota</taxon>
        <taxon>Terriglobia</taxon>
        <taxon>Terriglobales</taxon>
        <taxon>Acidobacteriaceae</taxon>
        <taxon>Edaphobacter</taxon>
    </lineage>
</organism>
<gene>
    <name evidence="2" type="ORF">BDD14_4303</name>
</gene>
<comment type="caution">
    <text evidence="2">The sequence shown here is derived from an EMBL/GenBank/DDBJ whole genome shotgun (WGS) entry which is preliminary data.</text>
</comment>
<evidence type="ECO:0000313" key="2">
    <source>
        <dbReference type="EMBL" id="RZU42711.1"/>
    </source>
</evidence>
<keyword evidence="1" id="KW-0472">Membrane</keyword>
<dbReference type="RefSeq" id="WP_130420712.1">
    <property type="nucleotide sequence ID" value="NZ_SHKW01000001.1"/>
</dbReference>
<reference evidence="2 3" key="1">
    <citation type="submission" date="2019-02" db="EMBL/GenBank/DDBJ databases">
        <title>Genomic Encyclopedia of Archaeal and Bacterial Type Strains, Phase II (KMG-II): from individual species to whole genera.</title>
        <authorList>
            <person name="Goeker M."/>
        </authorList>
    </citation>
    <scope>NUCLEOTIDE SEQUENCE [LARGE SCALE GENOMIC DNA]</scope>
    <source>
        <strain evidence="2 3">DSM 18101</strain>
    </source>
</reference>